<gene>
    <name evidence="2" type="ORF">SGFS_052530</name>
</gene>
<dbReference type="RefSeq" id="WP_286253765.1">
    <property type="nucleotide sequence ID" value="NZ_AP018448.1"/>
</dbReference>
<protein>
    <submittedName>
        <fullName evidence="2">Uncharacterized protein</fullName>
    </submittedName>
</protein>
<evidence type="ECO:0000256" key="1">
    <source>
        <dbReference type="SAM" id="MobiDB-lite"/>
    </source>
</evidence>
<evidence type="ECO:0000313" key="3">
    <source>
        <dbReference type="Proteomes" id="UP001321542"/>
    </source>
</evidence>
<evidence type="ECO:0000313" key="2">
    <source>
        <dbReference type="EMBL" id="BBC33959.1"/>
    </source>
</evidence>
<accession>A0ABM7FCP5</accession>
<reference evidence="2 3" key="1">
    <citation type="journal article" date="2010" name="ChemBioChem">
        <title>Cloning and characterization of the biosynthetic gene cluster of 16-membered macrolide antibiotic FD-891: involvement of a dual functional cytochrome P450 monooxygenase catalyzing epoxidation and hydroxylation.</title>
        <authorList>
            <person name="Kudo F."/>
            <person name="Motegi A."/>
            <person name="Mizoue K."/>
            <person name="Eguchi T."/>
        </authorList>
    </citation>
    <scope>NUCLEOTIDE SEQUENCE [LARGE SCALE GENOMIC DNA]</scope>
    <source>
        <strain evidence="2 3">A-8890</strain>
    </source>
</reference>
<feature type="region of interest" description="Disordered" evidence="1">
    <location>
        <begin position="1"/>
        <end position="20"/>
    </location>
</feature>
<reference evidence="2 3" key="2">
    <citation type="journal article" date="2023" name="ChemBioChem">
        <title>Acyltransferase Domain Exchange between Two Independent Type I Polyketide Synthases in the Same Producer Strain of Macrolide Antibiotics.</title>
        <authorList>
            <person name="Kudo F."/>
            <person name="Kishikawa K."/>
            <person name="Tsuboi K."/>
            <person name="Kido T."/>
            <person name="Usui T."/>
            <person name="Hashimoto J."/>
            <person name="Shin-Ya K."/>
            <person name="Miyanaga A."/>
            <person name="Eguchi T."/>
        </authorList>
    </citation>
    <scope>NUCLEOTIDE SEQUENCE [LARGE SCALE GENOMIC DNA]</scope>
    <source>
        <strain evidence="2 3">A-8890</strain>
    </source>
</reference>
<proteinExistence type="predicted"/>
<dbReference type="Proteomes" id="UP001321542">
    <property type="component" value="Chromosome"/>
</dbReference>
<organism evidence="2 3">
    <name type="scientific">Streptomyces graminofaciens</name>
    <dbReference type="NCBI Taxonomy" id="68212"/>
    <lineage>
        <taxon>Bacteria</taxon>
        <taxon>Bacillati</taxon>
        <taxon>Actinomycetota</taxon>
        <taxon>Actinomycetes</taxon>
        <taxon>Kitasatosporales</taxon>
        <taxon>Streptomycetaceae</taxon>
        <taxon>Streptomyces</taxon>
    </lineage>
</organism>
<keyword evidence="3" id="KW-1185">Reference proteome</keyword>
<dbReference type="EMBL" id="AP018448">
    <property type="protein sequence ID" value="BBC33959.1"/>
    <property type="molecule type" value="Genomic_DNA"/>
</dbReference>
<name>A0ABM7FCP5_9ACTN</name>
<sequence length="86" mass="8487">MAPDDVSAGSHLPASADEWIRTPVGEHVEVQSASGGTGVATALVGGAPIRRSDPASCPGPSLGVTLEAWGPAGGPVRGQTAELMIT</sequence>